<dbReference type="Pfam" id="PF09485">
    <property type="entry name" value="CRISPR_Cse2"/>
    <property type="match status" value="1"/>
</dbReference>
<dbReference type="OrthoDB" id="333835at2"/>
<keyword evidence="2" id="KW-1185">Reference proteome</keyword>
<accession>A0A4R9JBJ5</accession>
<dbReference type="RefSeq" id="WP_135615521.1">
    <property type="nucleotide sequence ID" value="NZ_RQFY01000004.1"/>
</dbReference>
<proteinExistence type="predicted"/>
<dbReference type="Proteomes" id="UP000297871">
    <property type="component" value="Unassembled WGS sequence"/>
</dbReference>
<name>A0A4R9JBJ5_9LEPT</name>
<dbReference type="InterPro" id="IPR013382">
    <property type="entry name" value="CRISPR-assoc_prot_Cse2"/>
</dbReference>
<dbReference type="InterPro" id="IPR038287">
    <property type="entry name" value="Cse2_sf"/>
</dbReference>
<evidence type="ECO:0000313" key="2">
    <source>
        <dbReference type="Proteomes" id="UP000297871"/>
    </source>
</evidence>
<comment type="caution">
    <text evidence="1">The sequence shown here is derived from an EMBL/GenBank/DDBJ whole genome shotgun (WGS) entry which is preliminary data.</text>
</comment>
<dbReference type="EMBL" id="RQFY01000004">
    <property type="protein sequence ID" value="TGL35342.1"/>
    <property type="molecule type" value="Genomic_DNA"/>
</dbReference>
<gene>
    <name evidence="1" type="primary">casB</name>
    <name evidence="1" type="ORF">EHQ52_12815</name>
</gene>
<sequence>MKLFDPSSPSAEIILRWWGDLQNNPGERATLSRCSDPSETVFYPASHRLLTELYKIKYDAYRLSRDKVCAIAGILSHVKTNNTIPFASQLSYKKSGSDQSLISDLRFRRILQYKNLSEDDQFFQKMIRVIKHLDGNANILDLFSSLYFWGDSVKKRWAYDYYGTGISTKSENDITDQGKNQ</sequence>
<evidence type="ECO:0000313" key="1">
    <source>
        <dbReference type="EMBL" id="TGL35342.1"/>
    </source>
</evidence>
<protein>
    <submittedName>
        <fullName evidence="1">Type I-E CRISPR-associated protein Cse2/CasB</fullName>
    </submittedName>
</protein>
<reference evidence="1" key="1">
    <citation type="journal article" date="2019" name="PLoS Negl. Trop. Dis.">
        <title>Revisiting the worldwide diversity of Leptospira species in the environment.</title>
        <authorList>
            <person name="Vincent A.T."/>
            <person name="Schiettekatte O."/>
            <person name="Bourhy P."/>
            <person name="Veyrier F.J."/>
            <person name="Picardeau M."/>
        </authorList>
    </citation>
    <scope>NUCLEOTIDE SEQUENCE [LARGE SCALE GENOMIC DNA]</scope>
    <source>
        <strain evidence="1">201800265</strain>
    </source>
</reference>
<organism evidence="1 2">
    <name type="scientific">Leptospira koniambonensis</name>
    <dbReference type="NCBI Taxonomy" id="2484950"/>
    <lineage>
        <taxon>Bacteria</taxon>
        <taxon>Pseudomonadati</taxon>
        <taxon>Spirochaetota</taxon>
        <taxon>Spirochaetia</taxon>
        <taxon>Leptospirales</taxon>
        <taxon>Leptospiraceae</taxon>
        <taxon>Leptospira</taxon>
    </lineage>
</organism>
<dbReference type="Gene3D" id="1.10.520.40">
    <property type="entry name" value="CRISPR-associated protein Cse2"/>
    <property type="match status" value="1"/>
</dbReference>
<dbReference type="CDD" id="cd09731">
    <property type="entry name" value="Cse2_I-E"/>
    <property type="match status" value="1"/>
</dbReference>
<dbReference type="AlphaFoldDB" id="A0A4R9JBJ5"/>
<dbReference type="NCBIfam" id="TIGR02548">
    <property type="entry name" value="casB_cse2"/>
    <property type="match status" value="1"/>
</dbReference>